<comment type="caution">
    <text evidence="2">The sequence shown here is derived from an EMBL/GenBank/DDBJ whole genome shotgun (WGS) entry which is preliminary data.</text>
</comment>
<dbReference type="Proteomes" id="UP000031036">
    <property type="component" value="Unassembled WGS sequence"/>
</dbReference>
<feature type="transmembrane region" description="Helical" evidence="1">
    <location>
        <begin position="49"/>
        <end position="68"/>
    </location>
</feature>
<dbReference type="AlphaFoldDB" id="A0A0B2VZJ8"/>
<dbReference type="EMBL" id="JPKZ01000485">
    <property type="protein sequence ID" value="KHN87083.1"/>
    <property type="molecule type" value="Genomic_DNA"/>
</dbReference>
<keyword evidence="1" id="KW-1133">Transmembrane helix</keyword>
<feature type="transmembrane region" description="Helical" evidence="1">
    <location>
        <begin position="21"/>
        <end position="43"/>
    </location>
</feature>
<sequence length="140" mass="15928">MFDVHILGELSSRWFRTCSKLLSITCYSLLFIILNLLLIFSLIHNFNNAVALLVIVIICWLVILLRLVNRFIPQSFWHEITQVLQKLYSRRLRLLISASVGAALFAYVLYLCILNTVQLISLAGLLVLIVVSVLISKDPA</sequence>
<keyword evidence="1" id="KW-0472">Membrane</keyword>
<keyword evidence="3" id="KW-1185">Reference proteome</keyword>
<organism evidence="2 3">
    <name type="scientific">Toxocara canis</name>
    <name type="common">Canine roundworm</name>
    <dbReference type="NCBI Taxonomy" id="6265"/>
    <lineage>
        <taxon>Eukaryota</taxon>
        <taxon>Metazoa</taxon>
        <taxon>Ecdysozoa</taxon>
        <taxon>Nematoda</taxon>
        <taxon>Chromadorea</taxon>
        <taxon>Rhabditida</taxon>
        <taxon>Spirurina</taxon>
        <taxon>Ascaridomorpha</taxon>
        <taxon>Ascaridoidea</taxon>
        <taxon>Toxocaridae</taxon>
        <taxon>Toxocara</taxon>
    </lineage>
</organism>
<feature type="transmembrane region" description="Helical" evidence="1">
    <location>
        <begin position="92"/>
        <end position="110"/>
    </location>
</feature>
<proteinExistence type="predicted"/>
<gene>
    <name evidence="2" type="ORF">Tcan_00126</name>
</gene>
<name>A0A0B2VZJ8_TOXCA</name>
<reference evidence="2 3" key="1">
    <citation type="submission" date="2014-11" db="EMBL/GenBank/DDBJ databases">
        <title>Genetic blueprint of the zoonotic pathogen Toxocara canis.</title>
        <authorList>
            <person name="Zhu X.-Q."/>
            <person name="Korhonen P.K."/>
            <person name="Cai H."/>
            <person name="Young N.D."/>
            <person name="Nejsum P."/>
            <person name="von Samson-Himmelstjerna G."/>
            <person name="Boag P.R."/>
            <person name="Tan P."/>
            <person name="Li Q."/>
            <person name="Min J."/>
            <person name="Yang Y."/>
            <person name="Wang X."/>
            <person name="Fang X."/>
            <person name="Hall R.S."/>
            <person name="Hofmann A."/>
            <person name="Sternberg P.W."/>
            <person name="Jex A.R."/>
            <person name="Gasser R.B."/>
        </authorList>
    </citation>
    <scope>NUCLEOTIDE SEQUENCE [LARGE SCALE GENOMIC DNA]</scope>
    <source>
        <strain evidence="2">PN_DK_2014</strain>
    </source>
</reference>
<evidence type="ECO:0000313" key="3">
    <source>
        <dbReference type="Proteomes" id="UP000031036"/>
    </source>
</evidence>
<feature type="non-terminal residue" evidence="2">
    <location>
        <position position="140"/>
    </location>
</feature>
<accession>A0A0B2VZJ8</accession>
<evidence type="ECO:0000313" key="2">
    <source>
        <dbReference type="EMBL" id="KHN87083.1"/>
    </source>
</evidence>
<protein>
    <submittedName>
        <fullName evidence="2">Uncharacterized protein</fullName>
    </submittedName>
</protein>
<evidence type="ECO:0000256" key="1">
    <source>
        <dbReference type="SAM" id="Phobius"/>
    </source>
</evidence>
<keyword evidence="1" id="KW-0812">Transmembrane</keyword>
<feature type="transmembrane region" description="Helical" evidence="1">
    <location>
        <begin position="116"/>
        <end position="135"/>
    </location>
</feature>